<feature type="transmembrane region" description="Helical" evidence="2">
    <location>
        <begin position="127"/>
        <end position="147"/>
    </location>
</feature>
<feature type="compositionally biased region" description="Low complexity" evidence="1">
    <location>
        <begin position="431"/>
        <end position="461"/>
    </location>
</feature>
<evidence type="ECO:0000313" key="5">
    <source>
        <dbReference type="Proteomes" id="UP001595690"/>
    </source>
</evidence>
<feature type="compositionally biased region" description="Pro residues" evidence="1">
    <location>
        <begin position="39"/>
        <end position="58"/>
    </location>
</feature>
<evidence type="ECO:0008006" key="6">
    <source>
        <dbReference type="Google" id="ProtNLM"/>
    </source>
</evidence>
<proteinExistence type="predicted"/>
<accession>A0ABV8C8C8</accession>
<dbReference type="Proteomes" id="UP001595690">
    <property type="component" value="Unassembled WGS sequence"/>
</dbReference>
<feature type="compositionally biased region" description="Basic and acidic residues" evidence="1">
    <location>
        <begin position="545"/>
        <end position="554"/>
    </location>
</feature>
<feature type="transmembrane region" description="Helical" evidence="2">
    <location>
        <begin position="159"/>
        <end position="177"/>
    </location>
</feature>
<keyword evidence="3" id="KW-0732">Signal</keyword>
<feature type="region of interest" description="Disordered" evidence="1">
    <location>
        <begin position="36"/>
        <end position="65"/>
    </location>
</feature>
<feature type="region of interest" description="Disordered" evidence="1">
    <location>
        <begin position="426"/>
        <end position="576"/>
    </location>
</feature>
<evidence type="ECO:0000256" key="2">
    <source>
        <dbReference type="SAM" id="Phobius"/>
    </source>
</evidence>
<evidence type="ECO:0000256" key="3">
    <source>
        <dbReference type="SAM" id="SignalP"/>
    </source>
</evidence>
<gene>
    <name evidence="4" type="ORF">ACFOWZ_41555</name>
</gene>
<evidence type="ECO:0000256" key="1">
    <source>
        <dbReference type="SAM" id="MobiDB-lite"/>
    </source>
</evidence>
<feature type="transmembrane region" description="Helical" evidence="2">
    <location>
        <begin position="357"/>
        <end position="380"/>
    </location>
</feature>
<feature type="signal peptide" evidence="3">
    <location>
        <begin position="1"/>
        <end position="36"/>
    </location>
</feature>
<protein>
    <recommendedName>
        <fullName evidence="6">TrbL/VirB6 plasmid conjugal transfer protein</fullName>
    </recommendedName>
</protein>
<keyword evidence="5" id="KW-1185">Reference proteome</keyword>
<reference evidence="5" key="1">
    <citation type="journal article" date="2019" name="Int. J. Syst. Evol. Microbiol.">
        <title>The Global Catalogue of Microorganisms (GCM) 10K type strain sequencing project: providing services to taxonomists for standard genome sequencing and annotation.</title>
        <authorList>
            <consortium name="The Broad Institute Genomics Platform"/>
            <consortium name="The Broad Institute Genome Sequencing Center for Infectious Disease"/>
            <person name="Wu L."/>
            <person name="Ma J."/>
        </authorList>
    </citation>
    <scope>NUCLEOTIDE SEQUENCE [LARGE SCALE GENOMIC DNA]</scope>
    <source>
        <strain evidence="5">CGMCC 4.7405</strain>
    </source>
</reference>
<dbReference type="Pfam" id="PF19590">
    <property type="entry name" value="TrbL_3"/>
    <property type="match status" value="1"/>
</dbReference>
<dbReference type="EMBL" id="JBHRZI010000045">
    <property type="protein sequence ID" value="MFC3897993.1"/>
    <property type="molecule type" value="Genomic_DNA"/>
</dbReference>
<sequence length="576" mass="60426">MAAGTPPTFRPRRWRVALLLSIVAVLLGLATATAVAQPSAPPSPQPSPPSTASPPPTVNVPQTAKADSECGITDLTACVRDGFSSFVNVLVGESLNWLLRLLGDTLLSTPTLDQLPRIGEIWEQSRLFVVAVYSLLVLVAGILVMSHQSVQTRHSIREIAPRVVVGFLAANLSLLLADQAIRFANAASLAVLGDGLDPESAGRALSELLVALVATSLVDGGLFAGLLSLALAILLIGLLIGYVVRVGLTVLLIAGAPLALMCHGLPQTEGVAHWFWRAGAGVLGIQVGQSLTLICALKVFLHPGGFNFFGRPSSDGIVNLIVLIALVWILVKIPTWVMQQVKVGGGGRSFLGGLARAFVFGKAMALVGGGRFAGVAAHAAKRSTGTARASAADPPWSPQPRFPSTPEAVTKRLKEAYDAERLRAARQTRVPSQQPKFLQPQPQQTVHEPAVVPAAAGPTTPEFSSAPERVATGPRRGPRPGSQPLLQAAGGPRRRGAAPPPARPIRVASVPTQLRFQPPLAPAPQTPPRPQTSAPAAPVFQQARQEPRIGDARQRVHSVPPPLFRAPKPASGGETK</sequence>
<feature type="transmembrane region" description="Helical" evidence="2">
    <location>
        <begin position="317"/>
        <end position="337"/>
    </location>
</feature>
<keyword evidence="2" id="KW-0812">Transmembrane</keyword>
<keyword evidence="2" id="KW-1133">Transmembrane helix</keyword>
<feature type="chain" id="PRO_5046791539" description="TrbL/VirB6 plasmid conjugal transfer protein" evidence="3">
    <location>
        <begin position="37"/>
        <end position="576"/>
    </location>
</feature>
<keyword evidence="2" id="KW-0472">Membrane</keyword>
<feature type="transmembrane region" description="Helical" evidence="2">
    <location>
        <begin position="250"/>
        <end position="268"/>
    </location>
</feature>
<dbReference type="InterPro" id="IPR045782">
    <property type="entry name" value="TrbL_3"/>
</dbReference>
<comment type="caution">
    <text evidence="4">The sequence shown here is derived from an EMBL/GenBank/DDBJ whole genome shotgun (WGS) entry which is preliminary data.</text>
</comment>
<feature type="compositionally biased region" description="Pro residues" evidence="1">
    <location>
        <begin position="519"/>
        <end position="530"/>
    </location>
</feature>
<feature type="region of interest" description="Disordered" evidence="1">
    <location>
        <begin position="385"/>
        <end position="409"/>
    </location>
</feature>
<organism evidence="4 5">
    <name type="scientific">Lentzea rhizosphaerae</name>
    <dbReference type="NCBI Taxonomy" id="2041025"/>
    <lineage>
        <taxon>Bacteria</taxon>
        <taxon>Bacillati</taxon>
        <taxon>Actinomycetota</taxon>
        <taxon>Actinomycetes</taxon>
        <taxon>Pseudonocardiales</taxon>
        <taxon>Pseudonocardiaceae</taxon>
        <taxon>Lentzea</taxon>
    </lineage>
</organism>
<name>A0ABV8C8C8_9PSEU</name>
<evidence type="ECO:0000313" key="4">
    <source>
        <dbReference type="EMBL" id="MFC3897993.1"/>
    </source>
</evidence>
<feature type="transmembrane region" description="Helical" evidence="2">
    <location>
        <begin position="222"/>
        <end position="243"/>
    </location>
</feature>